<dbReference type="AlphaFoldDB" id="A0A915KMV7"/>
<dbReference type="Proteomes" id="UP000887565">
    <property type="component" value="Unplaced"/>
</dbReference>
<protein>
    <submittedName>
        <fullName evidence="2">Uncharacterized protein</fullName>
    </submittedName>
</protein>
<name>A0A915KMV7_ROMCU</name>
<dbReference type="WBParaSite" id="nRc.2.0.1.t40177-RA">
    <property type="protein sequence ID" value="nRc.2.0.1.t40177-RA"/>
    <property type="gene ID" value="nRc.2.0.1.g40177"/>
</dbReference>
<proteinExistence type="predicted"/>
<organism evidence="1 2">
    <name type="scientific">Romanomermis culicivorax</name>
    <name type="common">Nematode worm</name>
    <dbReference type="NCBI Taxonomy" id="13658"/>
    <lineage>
        <taxon>Eukaryota</taxon>
        <taxon>Metazoa</taxon>
        <taxon>Ecdysozoa</taxon>
        <taxon>Nematoda</taxon>
        <taxon>Enoplea</taxon>
        <taxon>Dorylaimia</taxon>
        <taxon>Mermithida</taxon>
        <taxon>Mermithoidea</taxon>
        <taxon>Mermithidae</taxon>
        <taxon>Romanomermis</taxon>
    </lineage>
</organism>
<accession>A0A915KMV7</accession>
<evidence type="ECO:0000313" key="2">
    <source>
        <dbReference type="WBParaSite" id="nRc.2.0.1.t40177-RA"/>
    </source>
</evidence>
<sequence>MGCYSWFCQYMNTGTMFTETCKESNRINTFLRKDGDSVSQKIIVILVRDYIQISKPTID</sequence>
<keyword evidence="1" id="KW-1185">Reference proteome</keyword>
<reference evidence="2" key="1">
    <citation type="submission" date="2022-11" db="UniProtKB">
        <authorList>
            <consortium name="WormBaseParasite"/>
        </authorList>
    </citation>
    <scope>IDENTIFICATION</scope>
</reference>
<evidence type="ECO:0000313" key="1">
    <source>
        <dbReference type="Proteomes" id="UP000887565"/>
    </source>
</evidence>